<organism evidence="2 3">
    <name type="scientific">Senna tora</name>
    <dbReference type="NCBI Taxonomy" id="362788"/>
    <lineage>
        <taxon>Eukaryota</taxon>
        <taxon>Viridiplantae</taxon>
        <taxon>Streptophyta</taxon>
        <taxon>Embryophyta</taxon>
        <taxon>Tracheophyta</taxon>
        <taxon>Spermatophyta</taxon>
        <taxon>Magnoliopsida</taxon>
        <taxon>eudicotyledons</taxon>
        <taxon>Gunneridae</taxon>
        <taxon>Pentapetalae</taxon>
        <taxon>rosids</taxon>
        <taxon>fabids</taxon>
        <taxon>Fabales</taxon>
        <taxon>Fabaceae</taxon>
        <taxon>Caesalpinioideae</taxon>
        <taxon>Cassia clade</taxon>
        <taxon>Senna</taxon>
    </lineage>
</organism>
<proteinExistence type="predicted"/>
<accession>A0A834W0J8</accession>
<name>A0A834W0J8_9FABA</name>
<feature type="region of interest" description="Disordered" evidence="1">
    <location>
        <begin position="15"/>
        <end position="36"/>
    </location>
</feature>
<dbReference type="OrthoDB" id="693939at2759"/>
<dbReference type="Proteomes" id="UP000634136">
    <property type="component" value="Unassembled WGS sequence"/>
</dbReference>
<evidence type="ECO:0000256" key="1">
    <source>
        <dbReference type="SAM" id="MobiDB-lite"/>
    </source>
</evidence>
<dbReference type="EMBL" id="JAAIUW010000013">
    <property type="protein sequence ID" value="KAF7801426.1"/>
    <property type="molecule type" value="Genomic_DNA"/>
</dbReference>
<keyword evidence="3" id="KW-1185">Reference proteome</keyword>
<reference evidence="2" key="1">
    <citation type="submission" date="2020-09" db="EMBL/GenBank/DDBJ databases">
        <title>Genome-Enabled Discovery of Anthraquinone Biosynthesis in Senna tora.</title>
        <authorList>
            <person name="Kang S.-H."/>
            <person name="Pandey R.P."/>
            <person name="Lee C.-M."/>
            <person name="Sim J.-S."/>
            <person name="Jeong J.-T."/>
            <person name="Choi B.-S."/>
            <person name="Jung M."/>
            <person name="Ginzburg D."/>
            <person name="Zhao K."/>
            <person name="Won S.Y."/>
            <person name="Oh T.-J."/>
            <person name="Yu Y."/>
            <person name="Kim N.-H."/>
            <person name="Lee O.R."/>
            <person name="Lee T.-H."/>
            <person name="Bashyal P."/>
            <person name="Kim T.-S."/>
            <person name="Lee W.-H."/>
            <person name="Kawkins C."/>
            <person name="Kim C.-K."/>
            <person name="Kim J.S."/>
            <person name="Ahn B.O."/>
            <person name="Rhee S.Y."/>
            <person name="Sohng J.K."/>
        </authorList>
    </citation>
    <scope>NUCLEOTIDE SEQUENCE</scope>
    <source>
        <tissue evidence="2">Leaf</tissue>
    </source>
</reference>
<protein>
    <submittedName>
        <fullName evidence="2">Uncharacterized protein</fullName>
    </submittedName>
</protein>
<gene>
    <name evidence="2" type="ORF">G2W53_040537</name>
</gene>
<sequence length="36" mass="3830">MGELGYGEGRMMMNVIDYTGPKPNPAHDPKSPGGKP</sequence>
<evidence type="ECO:0000313" key="2">
    <source>
        <dbReference type="EMBL" id="KAF7801426.1"/>
    </source>
</evidence>
<comment type="caution">
    <text evidence="2">The sequence shown here is derived from an EMBL/GenBank/DDBJ whole genome shotgun (WGS) entry which is preliminary data.</text>
</comment>
<evidence type="ECO:0000313" key="3">
    <source>
        <dbReference type="Proteomes" id="UP000634136"/>
    </source>
</evidence>
<dbReference type="AlphaFoldDB" id="A0A834W0J8"/>